<accession>A0A841HG84</accession>
<comment type="similarity">
    <text evidence="1">Belongs to the RelB/DinJ antitoxin family.</text>
</comment>
<organism evidence="3 4">
    <name type="scientific">Povalibacter uvarum</name>
    <dbReference type="NCBI Taxonomy" id="732238"/>
    <lineage>
        <taxon>Bacteria</taxon>
        <taxon>Pseudomonadati</taxon>
        <taxon>Pseudomonadota</taxon>
        <taxon>Gammaproteobacteria</taxon>
        <taxon>Steroidobacterales</taxon>
        <taxon>Steroidobacteraceae</taxon>
        <taxon>Povalibacter</taxon>
    </lineage>
</organism>
<dbReference type="InterPro" id="IPR007337">
    <property type="entry name" value="RelB/DinJ"/>
</dbReference>
<keyword evidence="4" id="KW-1185">Reference proteome</keyword>
<reference evidence="3 4" key="1">
    <citation type="submission" date="2020-08" db="EMBL/GenBank/DDBJ databases">
        <title>Genomic Encyclopedia of Type Strains, Phase IV (KMG-IV): sequencing the most valuable type-strain genomes for metagenomic binning, comparative biology and taxonomic classification.</title>
        <authorList>
            <person name="Goeker M."/>
        </authorList>
    </citation>
    <scope>NUCLEOTIDE SEQUENCE [LARGE SCALE GENOMIC DNA]</scope>
    <source>
        <strain evidence="3 4">DSM 26723</strain>
    </source>
</reference>
<dbReference type="NCBIfam" id="TIGR02384">
    <property type="entry name" value="RelB_DinJ"/>
    <property type="match status" value="1"/>
</dbReference>
<protein>
    <submittedName>
        <fullName evidence="3">Addiction module RelB/DinJ family antitoxin</fullName>
    </submittedName>
</protein>
<dbReference type="Pfam" id="PF04221">
    <property type="entry name" value="RelB"/>
    <property type="match status" value="1"/>
</dbReference>
<gene>
    <name evidence="3" type="ORF">HNQ60_000539</name>
</gene>
<dbReference type="GO" id="GO:0006351">
    <property type="term" value="P:DNA-templated transcription"/>
    <property type="evidence" value="ECO:0007669"/>
    <property type="project" value="TreeGrafter"/>
</dbReference>
<dbReference type="RefSeq" id="WP_246433358.1">
    <property type="nucleotide sequence ID" value="NZ_JACHHZ010000001.1"/>
</dbReference>
<evidence type="ECO:0000256" key="1">
    <source>
        <dbReference type="ARBA" id="ARBA00010562"/>
    </source>
</evidence>
<comment type="caution">
    <text evidence="3">The sequence shown here is derived from an EMBL/GenBank/DDBJ whole genome shotgun (WGS) entry which is preliminary data.</text>
</comment>
<evidence type="ECO:0000256" key="2">
    <source>
        <dbReference type="ARBA" id="ARBA00022649"/>
    </source>
</evidence>
<dbReference type="InterPro" id="IPR013321">
    <property type="entry name" value="Arc_rbn_hlx_hlx"/>
</dbReference>
<proteinExistence type="inferred from homology"/>
<sequence>MEAKAYPFFYADQSTRCGARALHKTTKCSYTVAMKNEVIRARIDSDLKAEASRVLAACGLEPSDAIRLFLQQVVAHQGLPFEVRAANREPSLPQLQALKRKSQDRDHRIAEAVDVSKGEMLLLKPARLRGAKVRWPKASLV</sequence>
<dbReference type="Proteomes" id="UP000588068">
    <property type="component" value="Unassembled WGS sequence"/>
</dbReference>
<keyword evidence="2" id="KW-1277">Toxin-antitoxin system</keyword>
<dbReference type="Gene3D" id="1.10.1220.10">
    <property type="entry name" value="Met repressor-like"/>
    <property type="match status" value="1"/>
</dbReference>
<dbReference type="AlphaFoldDB" id="A0A841HG84"/>
<name>A0A841HG84_9GAMM</name>
<dbReference type="PANTHER" id="PTHR38781">
    <property type="entry name" value="ANTITOXIN DINJ-RELATED"/>
    <property type="match status" value="1"/>
</dbReference>
<evidence type="ECO:0000313" key="3">
    <source>
        <dbReference type="EMBL" id="MBB6091693.1"/>
    </source>
</evidence>
<evidence type="ECO:0000313" key="4">
    <source>
        <dbReference type="Proteomes" id="UP000588068"/>
    </source>
</evidence>
<dbReference type="EMBL" id="JACHHZ010000001">
    <property type="protein sequence ID" value="MBB6091693.1"/>
    <property type="molecule type" value="Genomic_DNA"/>
</dbReference>
<dbReference type="GO" id="GO:0006355">
    <property type="term" value="P:regulation of DNA-templated transcription"/>
    <property type="evidence" value="ECO:0007669"/>
    <property type="project" value="InterPro"/>
</dbReference>
<dbReference type="PANTHER" id="PTHR38781:SF1">
    <property type="entry name" value="ANTITOXIN DINJ-RELATED"/>
    <property type="match status" value="1"/>
</dbReference>